<accession>A0ABT0L9W5</accession>
<dbReference type="Pfam" id="PF22294">
    <property type="entry name" value="DUF6966"/>
    <property type="match status" value="1"/>
</dbReference>
<proteinExistence type="predicted"/>
<sequence length="92" mass="10574">MNDLKNIEQILIRMTNLLRLSNVEGWAEVLDECNRKLSVQPVESTIKILSLYGGMGSLNDVILYKNGQPLFQENSEFDDLRGNLYQLCKKIK</sequence>
<name>A0ABT0L9W5_9GAMM</name>
<gene>
    <name evidence="2" type="ORF">L2764_08185</name>
</gene>
<keyword evidence="3" id="KW-1185">Reference proteome</keyword>
<evidence type="ECO:0000313" key="2">
    <source>
        <dbReference type="EMBL" id="MCL1124453.1"/>
    </source>
</evidence>
<organism evidence="2 3">
    <name type="scientific">Shewanella surugensis</name>
    <dbReference type="NCBI Taxonomy" id="212020"/>
    <lineage>
        <taxon>Bacteria</taxon>
        <taxon>Pseudomonadati</taxon>
        <taxon>Pseudomonadota</taxon>
        <taxon>Gammaproteobacteria</taxon>
        <taxon>Alteromonadales</taxon>
        <taxon>Shewanellaceae</taxon>
        <taxon>Shewanella</taxon>
    </lineage>
</organism>
<dbReference type="InterPro" id="IPR054239">
    <property type="entry name" value="DUF6966"/>
</dbReference>
<dbReference type="EMBL" id="JAKIKS010000024">
    <property type="protein sequence ID" value="MCL1124453.1"/>
    <property type="molecule type" value="Genomic_DNA"/>
</dbReference>
<evidence type="ECO:0000313" key="3">
    <source>
        <dbReference type="Proteomes" id="UP001203423"/>
    </source>
</evidence>
<protein>
    <recommendedName>
        <fullName evidence="1">DUF6966 domain-containing protein</fullName>
    </recommendedName>
</protein>
<comment type="caution">
    <text evidence="2">The sequence shown here is derived from an EMBL/GenBank/DDBJ whole genome shotgun (WGS) entry which is preliminary data.</text>
</comment>
<dbReference type="Proteomes" id="UP001203423">
    <property type="component" value="Unassembled WGS sequence"/>
</dbReference>
<evidence type="ECO:0000259" key="1">
    <source>
        <dbReference type="Pfam" id="PF22294"/>
    </source>
</evidence>
<feature type="domain" description="DUF6966" evidence="1">
    <location>
        <begin position="22"/>
        <end position="69"/>
    </location>
</feature>
<dbReference type="RefSeq" id="WP_248939735.1">
    <property type="nucleotide sequence ID" value="NZ_JAKIKS010000024.1"/>
</dbReference>
<reference evidence="2 3" key="1">
    <citation type="submission" date="2022-01" db="EMBL/GenBank/DDBJ databases">
        <title>Whole genome-based taxonomy of the Shewanellaceae.</title>
        <authorList>
            <person name="Martin-Rodriguez A.J."/>
        </authorList>
    </citation>
    <scope>NUCLEOTIDE SEQUENCE [LARGE SCALE GENOMIC DNA]</scope>
    <source>
        <strain evidence="2 3">DSM 17177</strain>
    </source>
</reference>